<dbReference type="PRINTS" id="PR00177">
    <property type="entry name" value="NMDARECEPTOR"/>
</dbReference>
<feature type="site" description="Interaction with the cone snail toxin Con-ikot-ikot" evidence="7">
    <location>
        <position position="231"/>
    </location>
</feature>
<dbReference type="PANTHER" id="PTHR12570">
    <property type="match status" value="1"/>
</dbReference>
<comment type="caution">
    <text evidence="11">The sequence shown here is derived from an EMBL/GenBank/DDBJ whole genome shotgun (WGS) entry which is preliminary data.</text>
</comment>
<dbReference type="GO" id="GO:0015276">
    <property type="term" value="F:ligand-gated monoatomic ion channel activity"/>
    <property type="evidence" value="ECO:0007669"/>
    <property type="project" value="InterPro"/>
</dbReference>
<feature type="disulfide bond" evidence="8">
    <location>
        <begin position="197"/>
        <end position="252"/>
    </location>
</feature>
<feature type="transmembrane region" description="Helical" evidence="9">
    <location>
        <begin position="567"/>
        <end position="586"/>
    </location>
</feature>
<evidence type="ECO:0000313" key="11">
    <source>
        <dbReference type="EMBL" id="TSL04375.1"/>
    </source>
</evidence>
<name>A0A556TXB4_BAGYA</name>
<evidence type="ECO:0000256" key="4">
    <source>
        <dbReference type="ARBA" id="ARBA00022989"/>
    </source>
</evidence>
<evidence type="ECO:0000256" key="5">
    <source>
        <dbReference type="ARBA" id="ARBA00023136"/>
    </source>
</evidence>
<keyword evidence="5 9" id="KW-0472">Membrane</keyword>
<feature type="domain" description="Ionotropic glutamate receptor C-terminal" evidence="10">
    <location>
        <begin position="29"/>
        <end position="248"/>
    </location>
</feature>
<dbReference type="Pfam" id="PF00060">
    <property type="entry name" value="Lig_chan"/>
    <property type="match status" value="1"/>
</dbReference>
<dbReference type="InterPro" id="IPR001320">
    <property type="entry name" value="Iontro_rcpt_C"/>
</dbReference>
<protein>
    <submittedName>
        <fullName evidence="11">Glutamate receptor 1</fullName>
    </submittedName>
</protein>
<reference evidence="11 12" key="1">
    <citation type="journal article" date="2019" name="Genome Biol. Evol.">
        <title>Whole-Genome Sequencing of the Giant Devil Catfish, Bagarius yarrelli.</title>
        <authorList>
            <person name="Jiang W."/>
            <person name="Lv Y."/>
            <person name="Cheng L."/>
            <person name="Yang K."/>
            <person name="Chao B."/>
            <person name="Wang X."/>
            <person name="Li Y."/>
            <person name="Pan X."/>
            <person name="You X."/>
            <person name="Zhang Y."/>
            <person name="Yang J."/>
            <person name="Li J."/>
            <person name="Zhang X."/>
            <person name="Liu S."/>
            <person name="Sun C."/>
            <person name="Yang J."/>
            <person name="Shi Q."/>
        </authorList>
    </citation>
    <scope>NUCLEOTIDE SEQUENCE [LARGE SCALE GENOMIC DNA]</scope>
    <source>
        <strain evidence="11">JWS20170419001</strain>
        <tissue evidence="11">Muscle</tissue>
    </source>
</reference>
<dbReference type="GO" id="GO:0038023">
    <property type="term" value="F:signaling receptor activity"/>
    <property type="evidence" value="ECO:0007669"/>
    <property type="project" value="InterPro"/>
</dbReference>
<feature type="transmembrane region" description="Helical" evidence="9">
    <location>
        <begin position="696"/>
        <end position="716"/>
    </location>
</feature>
<feature type="transmembrane region" description="Helical" evidence="9">
    <location>
        <begin position="595"/>
        <end position="613"/>
    </location>
</feature>
<evidence type="ECO:0000313" key="12">
    <source>
        <dbReference type="Proteomes" id="UP000319801"/>
    </source>
</evidence>
<feature type="transmembrane region" description="Helical" evidence="9">
    <location>
        <begin position="633"/>
        <end position="652"/>
    </location>
</feature>
<comment type="subcellular location">
    <subcellularLocation>
        <location evidence="1">Membrane</location>
        <topology evidence="1">Multi-pass membrane protein</topology>
    </subcellularLocation>
</comment>
<sequence>MVLELISRRMLKPRGLAWFCHSAILLQMEMHFHLILSKDFTQLICYMLLLSHGYTGSLSNALRNSRQASGDTVHVSLSGRIVGGVWWFFTLIIISSYTANLAAFLTVERMVSPIESAEDLAKQTEIAYGTLDGGSTKEFFMRSKIAVFEKMWSYMKFADPTVFVKNTDEGVKRVRKSKYAYLLESTMNEYIEQRKPCDTMKVGGNLDSKGYGVATPKGSDLRIPVNLAVLKLNEQAVLDKLKNKWWYDKGECGSKDSGRKDKTSALSLSNVAGVFYILIGGLGLAMLVALVEFCYKSRIQSRRMKQIIDAAMLGSSLSRMGSGGENGRVVAHDFPKAAQTLPCMGQASAFFSFSGDINARIDTAGRMTQKSVKQSQKDGTVIRLVCPSSMSGCVIDSEASNWTLSSEYNVSATVPPVSSDQWRKCDFWIGLTLAVLSAFLIGGSVILKKKALLRLAANGQTRAGEGGHGYLKDWLWWGGLLTMGGGEAANFAAYMFAPATVVTPLGALSVLFSAVLSSHLFGETMNLLGKLGCMLSLLGSTIMVIHAPEEEAVTTLNEMTNKLLDPGFLVFASVLLIACLVMVFYFSPRIGHTNILIYISICSLLGAFTVSSVKGLGIFLRTVIDDSSVLPHPLTWILLLTLVASIIIQINYLNKSLDTFNTLLVYPIYYVFFTSVVLTTSIILFKEWGSMSAVDVVGTIGGFLVIVLGVSMLHLFKDLRVTCEDLRSNLCQPQVSGSHGKLEDKHILIENVDSLPPMREEGPRVFIIS</sequence>
<feature type="binding site" evidence="6">
    <location>
        <position position="136"/>
    </location>
    <ligand>
        <name>L-glutamate</name>
        <dbReference type="ChEBI" id="CHEBI:29985"/>
    </ligand>
</feature>
<keyword evidence="12" id="KW-1185">Reference proteome</keyword>
<dbReference type="Gene3D" id="1.10.287.70">
    <property type="match status" value="1"/>
</dbReference>
<evidence type="ECO:0000259" key="10">
    <source>
        <dbReference type="SMART" id="SM00079"/>
    </source>
</evidence>
<feature type="transmembrane region" description="Helical" evidence="9">
    <location>
        <begin position="664"/>
        <end position="684"/>
    </location>
</feature>
<organism evidence="11 12">
    <name type="scientific">Bagarius yarrelli</name>
    <name type="common">Goonch</name>
    <name type="synonym">Bagrus yarrelli</name>
    <dbReference type="NCBI Taxonomy" id="175774"/>
    <lineage>
        <taxon>Eukaryota</taxon>
        <taxon>Metazoa</taxon>
        <taxon>Chordata</taxon>
        <taxon>Craniata</taxon>
        <taxon>Vertebrata</taxon>
        <taxon>Euteleostomi</taxon>
        <taxon>Actinopterygii</taxon>
        <taxon>Neopterygii</taxon>
        <taxon>Teleostei</taxon>
        <taxon>Ostariophysi</taxon>
        <taxon>Siluriformes</taxon>
        <taxon>Sisoridae</taxon>
        <taxon>Sisorinae</taxon>
        <taxon>Bagarius</taxon>
    </lineage>
</organism>
<keyword evidence="3 9" id="KW-0812">Transmembrane</keyword>
<evidence type="ECO:0000256" key="3">
    <source>
        <dbReference type="ARBA" id="ARBA00022692"/>
    </source>
</evidence>
<dbReference type="Proteomes" id="UP000319801">
    <property type="component" value="Unassembled WGS sequence"/>
</dbReference>
<feature type="transmembrane region" description="Helical" evidence="9">
    <location>
        <begin position="527"/>
        <end position="547"/>
    </location>
</feature>
<dbReference type="OrthoDB" id="6428174at2759"/>
<keyword evidence="8" id="KW-1015">Disulfide bond</keyword>
<dbReference type="GO" id="GO:0015095">
    <property type="term" value="F:magnesium ion transmembrane transporter activity"/>
    <property type="evidence" value="ECO:0007669"/>
    <property type="project" value="InterPro"/>
</dbReference>
<evidence type="ECO:0000256" key="9">
    <source>
        <dbReference type="SAM" id="Phobius"/>
    </source>
</evidence>
<feature type="site" description="Crucial to convey clamshell closure to channel opening" evidence="7">
    <location>
        <position position="114"/>
    </location>
</feature>
<feature type="binding site" evidence="6">
    <location>
        <position position="184"/>
    </location>
    <ligand>
        <name>L-glutamate</name>
        <dbReference type="ChEBI" id="CHEBI:29985"/>
    </ligand>
</feature>
<keyword evidence="4 9" id="KW-1133">Transmembrane helix</keyword>
<dbReference type="InterPro" id="IPR008521">
    <property type="entry name" value="Mg_trans_NIPA"/>
</dbReference>
<dbReference type="GO" id="GO:0016020">
    <property type="term" value="C:membrane"/>
    <property type="evidence" value="ECO:0007669"/>
    <property type="project" value="UniProtKB-SubCell"/>
</dbReference>
<dbReference type="InterPro" id="IPR037185">
    <property type="entry name" value="EmrE-like"/>
</dbReference>
<dbReference type="SUPFAM" id="SSF103481">
    <property type="entry name" value="Multidrug resistance efflux transporter EmrE"/>
    <property type="match status" value="1"/>
</dbReference>
<evidence type="ECO:0000256" key="8">
    <source>
        <dbReference type="PIRSR" id="PIRSR601508-3"/>
    </source>
</evidence>
<proteinExistence type="inferred from homology"/>
<feature type="transmembrane region" description="Helical" evidence="9">
    <location>
        <begin position="491"/>
        <end position="515"/>
    </location>
</feature>
<dbReference type="SUPFAM" id="SSF53850">
    <property type="entry name" value="Periplasmic binding protein-like II"/>
    <property type="match status" value="1"/>
</dbReference>
<dbReference type="Pfam" id="PF05653">
    <property type="entry name" value="Mg_trans_NIPA"/>
    <property type="match status" value="1"/>
</dbReference>
<accession>A0A556TXB4</accession>
<comment type="similarity">
    <text evidence="2">Belongs to the NIPA family.</text>
</comment>
<feature type="binding site" evidence="6">
    <location>
        <position position="135"/>
    </location>
    <ligand>
        <name>L-glutamate</name>
        <dbReference type="ChEBI" id="CHEBI:29985"/>
    </ligand>
</feature>
<feature type="transmembrane region" description="Helical" evidence="9">
    <location>
        <begin position="427"/>
        <end position="447"/>
    </location>
</feature>
<dbReference type="Gene3D" id="3.40.190.10">
    <property type="entry name" value="Periplasmic binding protein-like II"/>
    <property type="match status" value="2"/>
</dbReference>
<evidence type="ECO:0000256" key="6">
    <source>
        <dbReference type="PIRSR" id="PIRSR601508-1"/>
    </source>
</evidence>
<feature type="transmembrane region" description="Helical" evidence="9">
    <location>
        <begin position="273"/>
        <end position="295"/>
    </location>
</feature>
<gene>
    <name evidence="11" type="ORF">Baya_4055</name>
</gene>
<dbReference type="FunFam" id="3.40.190.10:FF:000666">
    <property type="entry name" value="Glutamate receptor, ionotropic, AMPA 2a"/>
    <property type="match status" value="1"/>
</dbReference>
<dbReference type="PANTHER" id="PTHR12570:SF7">
    <property type="entry name" value="MAGNESIUM TRANSPORTER NIPA4"/>
    <property type="match status" value="1"/>
</dbReference>
<keyword evidence="11" id="KW-0675">Receptor</keyword>
<evidence type="ECO:0000256" key="7">
    <source>
        <dbReference type="PIRSR" id="PIRSR601508-2"/>
    </source>
</evidence>
<evidence type="ECO:0000256" key="2">
    <source>
        <dbReference type="ARBA" id="ARBA00007230"/>
    </source>
</evidence>
<dbReference type="EMBL" id="VCAZ01000025">
    <property type="protein sequence ID" value="TSL04375.1"/>
    <property type="molecule type" value="Genomic_DNA"/>
</dbReference>
<dbReference type="SMART" id="SM00079">
    <property type="entry name" value="PBPe"/>
    <property type="match status" value="1"/>
</dbReference>
<evidence type="ECO:0000256" key="1">
    <source>
        <dbReference type="ARBA" id="ARBA00004141"/>
    </source>
</evidence>
<dbReference type="AlphaFoldDB" id="A0A556TXB4"/>
<dbReference type="InterPro" id="IPR001508">
    <property type="entry name" value="Iono_Glu_rcpt_met"/>
</dbReference>